<name>A0A9D4C0P5_DREPO</name>
<keyword evidence="2" id="KW-1185">Reference proteome</keyword>
<dbReference type="EMBL" id="JAIWYP010000013">
    <property type="protein sequence ID" value="KAH3715015.1"/>
    <property type="molecule type" value="Genomic_DNA"/>
</dbReference>
<proteinExistence type="predicted"/>
<accession>A0A9D4C0P5</accession>
<protein>
    <submittedName>
        <fullName evidence="1">Uncharacterized protein</fullName>
    </submittedName>
</protein>
<gene>
    <name evidence="1" type="ORF">DPMN_057718</name>
</gene>
<reference evidence="1" key="2">
    <citation type="submission" date="2020-11" db="EMBL/GenBank/DDBJ databases">
        <authorList>
            <person name="McCartney M.A."/>
            <person name="Auch B."/>
            <person name="Kono T."/>
            <person name="Mallez S."/>
            <person name="Becker A."/>
            <person name="Gohl D.M."/>
            <person name="Silverstein K.A.T."/>
            <person name="Koren S."/>
            <person name="Bechman K.B."/>
            <person name="Herman A."/>
            <person name="Abrahante J.E."/>
            <person name="Garbe J."/>
        </authorList>
    </citation>
    <scope>NUCLEOTIDE SEQUENCE</scope>
    <source>
        <strain evidence="1">Duluth1</strain>
        <tissue evidence="1">Whole animal</tissue>
    </source>
</reference>
<organism evidence="1 2">
    <name type="scientific">Dreissena polymorpha</name>
    <name type="common">Zebra mussel</name>
    <name type="synonym">Mytilus polymorpha</name>
    <dbReference type="NCBI Taxonomy" id="45954"/>
    <lineage>
        <taxon>Eukaryota</taxon>
        <taxon>Metazoa</taxon>
        <taxon>Spiralia</taxon>
        <taxon>Lophotrochozoa</taxon>
        <taxon>Mollusca</taxon>
        <taxon>Bivalvia</taxon>
        <taxon>Autobranchia</taxon>
        <taxon>Heteroconchia</taxon>
        <taxon>Euheterodonta</taxon>
        <taxon>Imparidentia</taxon>
        <taxon>Neoheterodontei</taxon>
        <taxon>Myida</taxon>
        <taxon>Dreissenoidea</taxon>
        <taxon>Dreissenidae</taxon>
        <taxon>Dreissena</taxon>
    </lineage>
</organism>
<dbReference type="AlphaFoldDB" id="A0A9D4C0P5"/>
<comment type="caution">
    <text evidence="1">The sequence shown here is derived from an EMBL/GenBank/DDBJ whole genome shotgun (WGS) entry which is preliminary data.</text>
</comment>
<sequence>MLFFAVPSHQRPGLCHPHGVLNTSLVTLQSSYCVLMATKADYTAFERRPWRAYCVPIATIVVLRTQ</sequence>
<evidence type="ECO:0000313" key="2">
    <source>
        <dbReference type="Proteomes" id="UP000828390"/>
    </source>
</evidence>
<dbReference type="Proteomes" id="UP000828390">
    <property type="component" value="Unassembled WGS sequence"/>
</dbReference>
<reference evidence="1" key="1">
    <citation type="journal article" date="2019" name="bioRxiv">
        <title>The Genome of the Zebra Mussel, Dreissena polymorpha: A Resource for Invasive Species Research.</title>
        <authorList>
            <person name="McCartney M.A."/>
            <person name="Auch B."/>
            <person name="Kono T."/>
            <person name="Mallez S."/>
            <person name="Zhang Y."/>
            <person name="Obille A."/>
            <person name="Becker A."/>
            <person name="Abrahante J.E."/>
            <person name="Garbe J."/>
            <person name="Badalamenti J.P."/>
            <person name="Herman A."/>
            <person name="Mangelson H."/>
            <person name="Liachko I."/>
            <person name="Sullivan S."/>
            <person name="Sone E.D."/>
            <person name="Koren S."/>
            <person name="Silverstein K.A.T."/>
            <person name="Beckman K.B."/>
            <person name="Gohl D.M."/>
        </authorList>
    </citation>
    <scope>NUCLEOTIDE SEQUENCE</scope>
    <source>
        <strain evidence="1">Duluth1</strain>
        <tissue evidence="1">Whole animal</tissue>
    </source>
</reference>
<evidence type="ECO:0000313" key="1">
    <source>
        <dbReference type="EMBL" id="KAH3715015.1"/>
    </source>
</evidence>